<comment type="caution">
    <text evidence="2">The sequence shown here is derived from an EMBL/GenBank/DDBJ whole genome shotgun (WGS) entry which is preliminary data.</text>
</comment>
<evidence type="ECO:0000313" key="3">
    <source>
        <dbReference type="Proteomes" id="UP001617669"/>
    </source>
</evidence>
<dbReference type="RefSeq" id="WP_400882035.1">
    <property type="nucleotide sequence ID" value="NZ_JBIWXY010000002.1"/>
</dbReference>
<dbReference type="EMBL" id="JBIWXY010000002">
    <property type="protein sequence ID" value="MFJ5446517.1"/>
    <property type="molecule type" value="Genomic_DNA"/>
</dbReference>
<comment type="similarity">
    <text evidence="1">Belongs to the CutA family.</text>
</comment>
<evidence type="ECO:0000313" key="2">
    <source>
        <dbReference type="EMBL" id="MFJ5446517.1"/>
    </source>
</evidence>
<dbReference type="PANTHER" id="PTHR23419:SF8">
    <property type="entry name" value="FI09726P"/>
    <property type="match status" value="1"/>
</dbReference>
<protein>
    <submittedName>
        <fullName evidence="2">Divalent-cation tolerance protein CutA</fullName>
    </submittedName>
</protein>
<organism evidence="2 3">
    <name type="scientific">Methylobacillus methanolivorans</name>
    <dbReference type="NCBI Taxonomy" id="1848927"/>
    <lineage>
        <taxon>Bacteria</taxon>
        <taxon>Pseudomonadati</taxon>
        <taxon>Pseudomonadota</taxon>
        <taxon>Betaproteobacteria</taxon>
        <taxon>Nitrosomonadales</taxon>
        <taxon>Methylophilaceae</taxon>
        <taxon>Methylobacillus</taxon>
    </lineage>
</organism>
<sequence length="115" mass="12912">MKLQSPSLENIEAVLVLTNMPDQDSAETMARTLVSRKLAACVNLLAPCQSFYQWQGNLETATETPLLIKTTSLRYPELEQAIHELHPYELPEIIHVPVTGGLPAYLTWLHQETQA</sequence>
<dbReference type="InterPro" id="IPR011322">
    <property type="entry name" value="N-reg_PII-like_a/b"/>
</dbReference>
<proteinExistence type="inferred from homology"/>
<keyword evidence="3" id="KW-1185">Reference proteome</keyword>
<dbReference type="SUPFAM" id="SSF54913">
    <property type="entry name" value="GlnB-like"/>
    <property type="match status" value="1"/>
</dbReference>
<dbReference type="InterPro" id="IPR004323">
    <property type="entry name" value="Ion_tolerance_CutA"/>
</dbReference>
<reference evidence="2 3" key="1">
    <citation type="submission" date="2024-11" db="EMBL/GenBank/DDBJ databases">
        <authorList>
            <person name="Kaparullina E.N."/>
            <person name="Delegan Y.A."/>
            <person name="Doronina N.V."/>
        </authorList>
    </citation>
    <scope>NUCLEOTIDE SEQUENCE [LARGE SCALE GENOMIC DNA]</scope>
    <source>
        <strain evidence="2 3">7sh_L</strain>
    </source>
</reference>
<dbReference type="Pfam" id="PF03091">
    <property type="entry name" value="CutA1"/>
    <property type="match status" value="1"/>
</dbReference>
<evidence type="ECO:0000256" key="1">
    <source>
        <dbReference type="ARBA" id="ARBA00010169"/>
    </source>
</evidence>
<dbReference type="Proteomes" id="UP001617669">
    <property type="component" value="Unassembled WGS sequence"/>
</dbReference>
<dbReference type="InterPro" id="IPR015867">
    <property type="entry name" value="N-reg_PII/ATP_PRibTrfase_C"/>
</dbReference>
<accession>A0ABW8GNA6</accession>
<gene>
    <name evidence="2" type="primary">cutA</name>
    <name evidence="2" type="ORF">ACIKP9_09790</name>
</gene>
<name>A0ABW8GNA6_9PROT</name>
<dbReference type="PANTHER" id="PTHR23419">
    <property type="entry name" value="DIVALENT CATION TOLERANCE CUTA-RELATED"/>
    <property type="match status" value="1"/>
</dbReference>
<dbReference type="Gene3D" id="3.30.70.120">
    <property type="match status" value="1"/>
</dbReference>